<dbReference type="Pfam" id="PF03466">
    <property type="entry name" value="LysR_substrate"/>
    <property type="match status" value="1"/>
</dbReference>
<dbReference type="PANTHER" id="PTHR30427">
    <property type="entry name" value="TRANSCRIPTIONAL ACTIVATOR PROTEIN LYSR"/>
    <property type="match status" value="1"/>
</dbReference>
<name>A0A1G8UHY4_9RHOB</name>
<proteinExistence type="inferred from homology"/>
<evidence type="ECO:0000256" key="4">
    <source>
        <dbReference type="ARBA" id="ARBA00023163"/>
    </source>
</evidence>
<dbReference type="Pfam" id="PF00126">
    <property type="entry name" value="HTH_1"/>
    <property type="match status" value="1"/>
</dbReference>
<protein>
    <submittedName>
        <fullName evidence="6">DNA-binding transcriptional regulator, LysR family</fullName>
    </submittedName>
</protein>
<evidence type="ECO:0000256" key="1">
    <source>
        <dbReference type="ARBA" id="ARBA00009437"/>
    </source>
</evidence>
<dbReference type="InterPro" id="IPR036390">
    <property type="entry name" value="WH_DNA-bd_sf"/>
</dbReference>
<dbReference type="GO" id="GO:0010628">
    <property type="term" value="P:positive regulation of gene expression"/>
    <property type="evidence" value="ECO:0007669"/>
    <property type="project" value="TreeGrafter"/>
</dbReference>
<keyword evidence="2" id="KW-0805">Transcription regulation</keyword>
<sequence length="325" mass="36412">MAERDDRETGPLANGEVKHRHLEVFRAVMRTGNMTTAGRRLGMSQPAVSKFISQTEERCGFPLFERINNRLMPTARAQRLFEEAERLFVGMEELQRLIVRMKSDGPPRIVVTAVPVIAQEVLPRTMAGWLDRQDLQLFVTMRDAGGVLAMVTARNADIGFTMSFQRVQGVRSQLIWRSHAMCAMHADHPLAARDVVTPQDLHDLPFISISRHEGQQQKVDKVLADAQVRPREVAEVPLILGAAGMAHAGIGVTFADVFSARPWLERGLVLRRFEPGIRFEYHAVWIDAPQSRAVVQSLIKAMRDTMKLLTQEALALPSVGPLADR</sequence>
<evidence type="ECO:0000313" key="7">
    <source>
        <dbReference type="Proteomes" id="UP000199093"/>
    </source>
</evidence>
<evidence type="ECO:0000313" key="6">
    <source>
        <dbReference type="EMBL" id="SDJ53368.1"/>
    </source>
</evidence>
<dbReference type="InterPro" id="IPR036388">
    <property type="entry name" value="WH-like_DNA-bd_sf"/>
</dbReference>
<dbReference type="GO" id="GO:0043565">
    <property type="term" value="F:sequence-specific DNA binding"/>
    <property type="evidence" value="ECO:0007669"/>
    <property type="project" value="TreeGrafter"/>
</dbReference>
<dbReference type="OrthoDB" id="7260751at2"/>
<dbReference type="Gene3D" id="3.40.190.290">
    <property type="match status" value="1"/>
</dbReference>
<gene>
    <name evidence="6" type="ORF">SAMN04487993_10427</name>
</gene>
<keyword evidence="7" id="KW-1185">Reference proteome</keyword>
<dbReference type="PANTHER" id="PTHR30427:SF1">
    <property type="entry name" value="TRANSCRIPTIONAL ACTIVATOR PROTEIN LYSR"/>
    <property type="match status" value="1"/>
</dbReference>
<feature type="domain" description="HTH lysR-type" evidence="5">
    <location>
        <begin position="17"/>
        <end position="74"/>
    </location>
</feature>
<dbReference type="EMBL" id="FNEJ01000042">
    <property type="protein sequence ID" value="SDJ53368.1"/>
    <property type="molecule type" value="Genomic_DNA"/>
</dbReference>
<dbReference type="SUPFAM" id="SSF53850">
    <property type="entry name" value="Periplasmic binding protein-like II"/>
    <property type="match status" value="1"/>
</dbReference>
<organism evidence="6 7">
    <name type="scientific">Salipiger marinus</name>
    <dbReference type="NCBI Taxonomy" id="555512"/>
    <lineage>
        <taxon>Bacteria</taxon>
        <taxon>Pseudomonadati</taxon>
        <taxon>Pseudomonadota</taxon>
        <taxon>Alphaproteobacteria</taxon>
        <taxon>Rhodobacterales</taxon>
        <taxon>Roseobacteraceae</taxon>
        <taxon>Salipiger</taxon>
    </lineage>
</organism>
<dbReference type="SUPFAM" id="SSF46785">
    <property type="entry name" value="Winged helix' DNA-binding domain"/>
    <property type="match status" value="1"/>
</dbReference>
<accession>A0A1G8UHY4</accession>
<keyword evidence="4" id="KW-0804">Transcription</keyword>
<dbReference type="Proteomes" id="UP000199093">
    <property type="component" value="Unassembled WGS sequence"/>
</dbReference>
<dbReference type="GO" id="GO:0003700">
    <property type="term" value="F:DNA-binding transcription factor activity"/>
    <property type="evidence" value="ECO:0007669"/>
    <property type="project" value="InterPro"/>
</dbReference>
<evidence type="ECO:0000256" key="2">
    <source>
        <dbReference type="ARBA" id="ARBA00023015"/>
    </source>
</evidence>
<dbReference type="PROSITE" id="PS50931">
    <property type="entry name" value="HTH_LYSR"/>
    <property type="match status" value="1"/>
</dbReference>
<dbReference type="InterPro" id="IPR000847">
    <property type="entry name" value="LysR_HTH_N"/>
</dbReference>
<dbReference type="STRING" id="555512.SAMN04487993_10427"/>
<comment type="similarity">
    <text evidence="1">Belongs to the LysR transcriptional regulatory family.</text>
</comment>
<keyword evidence="3 6" id="KW-0238">DNA-binding</keyword>
<reference evidence="6 7" key="1">
    <citation type="submission" date="2016-10" db="EMBL/GenBank/DDBJ databases">
        <authorList>
            <person name="de Groot N.N."/>
        </authorList>
    </citation>
    <scope>NUCLEOTIDE SEQUENCE [LARGE SCALE GENOMIC DNA]</scope>
    <source>
        <strain evidence="6 7">DSM 26424</strain>
    </source>
</reference>
<dbReference type="RefSeq" id="WP_089852288.1">
    <property type="nucleotide sequence ID" value="NZ_FNEJ01000042.1"/>
</dbReference>
<evidence type="ECO:0000256" key="3">
    <source>
        <dbReference type="ARBA" id="ARBA00023125"/>
    </source>
</evidence>
<dbReference type="InterPro" id="IPR005119">
    <property type="entry name" value="LysR_subst-bd"/>
</dbReference>
<dbReference type="Gene3D" id="1.10.10.10">
    <property type="entry name" value="Winged helix-like DNA-binding domain superfamily/Winged helix DNA-binding domain"/>
    <property type="match status" value="1"/>
</dbReference>
<dbReference type="AlphaFoldDB" id="A0A1G8UHY4"/>
<evidence type="ECO:0000259" key="5">
    <source>
        <dbReference type="PROSITE" id="PS50931"/>
    </source>
</evidence>